<dbReference type="CDD" id="cd04508">
    <property type="entry name" value="Tudor_SF"/>
    <property type="match status" value="1"/>
</dbReference>
<evidence type="ECO:0008006" key="3">
    <source>
        <dbReference type="Google" id="ProtNLM"/>
    </source>
</evidence>
<evidence type="ECO:0000313" key="2">
    <source>
        <dbReference type="Proteomes" id="UP000000305"/>
    </source>
</evidence>
<evidence type="ECO:0000313" key="1">
    <source>
        <dbReference type="EMBL" id="EFX64320.1"/>
    </source>
</evidence>
<reference evidence="1 2" key="1">
    <citation type="journal article" date="2011" name="Science">
        <title>The ecoresponsive genome of Daphnia pulex.</title>
        <authorList>
            <person name="Colbourne J.K."/>
            <person name="Pfrender M.E."/>
            <person name="Gilbert D."/>
            <person name="Thomas W.K."/>
            <person name="Tucker A."/>
            <person name="Oakley T.H."/>
            <person name="Tokishita S."/>
            <person name="Aerts A."/>
            <person name="Arnold G.J."/>
            <person name="Basu M.K."/>
            <person name="Bauer D.J."/>
            <person name="Caceres C.E."/>
            <person name="Carmel L."/>
            <person name="Casola C."/>
            <person name="Choi J.H."/>
            <person name="Detter J.C."/>
            <person name="Dong Q."/>
            <person name="Dusheyko S."/>
            <person name="Eads B.D."/>
            <person name="Frohlich T."/>
            <person name="Geiler-Samerotte K.A."/>
            <person name="Gerlach D."/>
            <person name="Hatcher P."/>
            <person name="Jogdeo S."/>
            <person name="Krijgsveld J."/>
            <person name="Kriventseva E.V."/>
            <person name="Kultz D."/>
            <person name="Laforsch C."/>
            <person name="Lindquist E."/>
            <person name="Lopez J."/>
            <person name="Manak J.R."/>
            <person name="Muller J."/>
            <person name="Pangilinan J."/>
            <person name="Patwardhan R.P."/>
            <person name="Pitluck S."/>
            <person name="Pritham E.J."/>
            <person name="Rechtsteiner A."/>
            <person name="Rho M."/>
            <person name="Rogozin I.B."/>
            <person name="Sakarya O."/>
            <person name="Salamov A."/>
            <person name="Schaack S."/>
            <person name="Shapiro H."/>
            <person name="Shiga Y."/>
            <person name="Skalitzky C."/>
            <person name="Smith Z."/>
            <person name="Souvorov A."/>
            <person name="Sung W."/>
            <person name="Tang Z."/>
            <person name="Tsuchiya D."/>
            <person name="Tu H."/>
            <person name="Vos H."/>
            <person name="Wang M."/>
            <person name="Wolf Y.I."/>
            <person name="Yamagata H."/>
            <person name="Yamada T."/>
            <person name="Ye Y."/>
            <person name="Shaw J.R."/>
            <person name="Andrews J."/>
            <person name="Crease T.J."/>
            <person name="Tang H."/>
            <person name="Lucas S.M."/>
            <person name="Robertson H.M."/>
            <person name="Bork P."/>
            <person name="Koonin E.V."/>
            <person name="Zdobnov E.M."/>
            <person name="Grigoriev I.V."/>
            <person name="Lynch M."/>
            <person name="Boore J.L."/>
        </authorList>
    </citation>
    <scope>NUCLEOTIDE SEQUENCE [LARGE SCALE GENOMIC DNA]</scope>
</reference>
<dbReference type="InParanoid" id="E9HVB5"/>
<name>E9HVB5_DAPPU</name>
<protein>
    <recommendedName>
        <fullName evidence="3">Tudor domain-containing protein</fullName>
    </recommendedName>
</protein>
<dbReference type="EMBL" id="GL732847">
    <property type="protein sequence ID" value="EFX64320.1"/>
    <property type="molecule type" value="Genomic_DNA"/>
</dbReference>
<dbReference type="KEGG" id="dpx:DAPPUDRAFT_334327"/>
<dbReference type="OrthoDB" id="6343597at2759"/>
<dbReference type="PhylomeDB" id="E9HVB5"/>
<dbReference type="Proteomes" id="UP000000305">
    <property type="component" value="Unassembled WGS sequence"/>
</dbReference>
<dbReference type="SUPFAM" id="SSF63748">
    <property type="entry name" value="Tudor/PWWP/MBT"/>
    <property type="match status" value="1"/>
</dbReference>
<dbReference type="HOGENOM" id="CLU_1662573_0_0_1"/>
<dbReference type="AlphaFoldDB" id="E9HVB5"/>
<organism evidence="1 2">
    <name type="scientific">Daphnia pulex</name>
    <name type="common">Water flea</name>
    <dbReference type="NCBI Taxonomy" id="6669"/>
    <lineage>
        <taxon>Eukaryota</taxon>
        <taxon>Metazoa</taxon>
        <taxon>Ecdysozoa</taxon>
        <taxon>Arthropoda</taxon>
        <taxon>Crustacea</taxon>
        <taxon>Branchiopoda</taxon>
        <taxon>Diplostraca</taxon>
        <taxon>Cladocera</taxon>
        <taxon>Anomopoda</taxon>
        <taxon>Daphniidae</taxon>
        <taxon>Daphnia</taxon>
    </lineage>
</organism>
<sequence length="159" mass="18140">MNEAMAIKGTRSFHCYVPINSFQIKASSLSGGDSDFKVFNVLPEPNPVFDFDSCKVDDYVACVYETDGRWYLSKISNIDEVNREFHVTFISPDGHTVTPHRFAKGYKITKESSWITNKNMLCKIISLKTTTIRSRLFKLDQTEFNVIENKFSSLMADGN</sequence>
<keyword evidence="2" id="KW-1185">Reference proteome</keyword>
<proteinExistence type="predicted"/>
<gene>
    <name evidence="1" type="ORF">DAPPUDRAFT_334327</name>
</gene>
<accession>E9HVB5</accession>
<dbReference type="Gene3D" id="2.30.30.140">
    <property type="match status" value="1"/>
</dbReference>